<comment type="caution">
    <text evidence="5">The sequence shown here is derived from an EMBL/GenBank/DDBJ whole genome shotgun (WGS) entry which is preliminary data.</text>
</comment>
<dbReference type="InterPro" id="IPR001647">
    <property type="entry name" value="HTH_TetR"/>
</dbReference>
<evidence type="ECO:0000313" key="6">
    <source>
        <dbReference type="Proteomes" id="UP000580043"/>
    </source>
</evidence>
<evidence type="ECO:0000259" key="4">
    <source>
        <dbReference type="PROSITE" id="PS50977"/>
    </source>
</evidence>
<dbReference type="Gene3D" id="1.10.357.10">
    <property type="entry name" value="Tetracycline Repressor, domain 2"/>
    <property type="match status" value="1"/>
</dbReference>
<dbReference type="AlphaFoldDB" id="A0A848G9P5"/>
<keyword evidence="6" id="KW-1185">Reference proteome</keyword>
<name>A0A848G9P5_9RHOO</name>
<accession>A0A848G9P5</accession>
<feature type="region of interest" description="Disordered" evidence="3">
    <location>
        <begin position="223"/>
        <end position="246"/>
    </location>
</feature>
<dbReference type="PANTHER" id="PTHR30328:SF54">
    <property type="entry name" value="HTH-TYPE TRANSCRIPTIONAL REPRESSOR SCO4008"/>
    <property type="match status" value="1"/>
</dbReference>
<dbReference type="Pfam" id="PF17938">
    <property type="entry name" value="TetR_C_29"/>
    <property type="match status" value="1"/>
</dbReference>
<proteinExistence type="predicted"/>
<evidence type="ECO:0000256" key="3">
    <source>
        <dbReference type="SAM" id="MobiDB-lite"/>
    </source>
</evidence>
<dbReference type="Pfam" id="PF00440">
    <property type="entry name" value="TetR_N"/>
    <property type="match status" value="1"/>
</dbReference>
<dbReference type="InterPro" id="IPR009057">
    <property type="entry name" value="Homeodomain-like_sf"/>
</dbReference>
<reference evidence="5 6" key="1">
    <citation type="submission" date="2020-04" db="EMBL/GenBank/DDBJ databases">
        <title>Zoogloea sp. G-4-1-14 isolated from soil.</title>
        <authorList>
            <person name="Dahal R.H."/>
        </authorList>
    </citation>
    <scope>NUCLEOTIDE SEQUENCE [LARGE SCALE GENOMIC DNA]</scope>
    <source>
        <strain evidence="5 6">G-4-1-14</strain>
    </source>
</reference>
<gene>
    <name evidence="5" type="ORF">HHL15_17855</name>
</gene>
<dbReference type="Proteomes" id="UP000580043">
    <property type="component" value="Unassembled WGS sequence"/>
</dbReference>
<dbReference type="InterPro" id="IPR036271">
    <property type="entry name" value="Tet_transcr_reg_TetR-rel_C_sf"/>
</dbReference>
<dbReference type="PANTHER" id="PTHR30328">
    <property type="entry name" value="TRANSCRIPTIONAL REPRESSOR"/>
    <property type="match status" value="1"/>
</dbReference>
<dbReference type="SUPFAM" id="SSF48498">
    <property type="entry name" value="Tetracyclin repressor-like, C-terminal domain"/>
    <property type="match status" value="1"/>
</dbReference>
<keyword evidence="1 2" id="KW-0238">DNA-binding</keyword>
<evidence type="ECO:0000256" key="2">
    <source>
        <dbReference type="PROSITE-ProRule" id="PRU00335"/>
    </source>
</evidence>
<dbReference type="PROSITE" id="PS50977">
    <property type="entry name" value="HTH_TETR_2"/>
    <property type="match status" value="1"/>
</dbReference>
<dbReference type="SUPFAM" id="SSF46689">
    <property type="entry name" value="Homeodomain-like"/>
    <property type="match status" value="1"/>
</dbReference>
<evidence type="ECO:0000256" key="1">
    <source>
        <dbReference type="ARBA" id="ARBA00023125"/>
    </source>
</evidence>
<protein>
    <submittedName>
        <fullName evidence="5">TetR/AcrR family transcriptional regulator</fullName>
    </submittedName>
</protein>
<feature type="domain" description="HTH tetR-type" evidence="4">
    <location>
        <begin position="19"/>
        <end position="79"/>
    </location>
</feature>
<organism evidence="5 6">
    <name type="scientific">Zoogloea dura</name>
    <dbReference type="NCBI Taxonomy" id="2728840"/>
    <lineage>
        <taxon>Bacteria</taxon>
        <taxon>Pseudomonadati</taxon>
        <taxon>Pseudomonadota</taxon>
        <taxon>Betaproteobacteria</taxon>
        <taxon>Rhodocyclales</taxon>
        <taxon>Zoogloeaceae</taxon>
        <taxon>Zoogloea</taxon>
    </lineage>
</organism>
<feature type="DNA-binding region" description="H-T-H motif" evidence="2">
    <location>
        <begin position="42"/>
        <end position="61"/>
    </location>
</feature>
<dbReference type="InterPro" id="IPR050109">
    <property type="entry name" value="HTH-type_TetR-like_transc_reg"/>
</dbReference>
<dbReference type="InterPro" id="IPR041474">
    <property type="entry name" value="NicS_C"/>
</dbReference>
<dbReference type="EMBL" id="JABBGA010000016">
    <property type="protein sequence ID" value="NML27625.1"/>
    <property type="molecule type" value="Genomic_DNA"/>
</dbReference>
<dbReference type="RefSeq" id="WP_169147159.1">
    <property type="nucleotide sequence ID" value="NZ_JABBGA010000016.1"/>
</dbReference>
<dbReference type="GO" id="GO:0003677">
    <property type="term" value="F:DNA binding"/>
    <property type="evidence" value="ECO:0007669"/>
    <property type="project" value="UniProtKB-UniRule"/>
</dbReference>
<evidence type="ECO:0000313" key="5">
    <source>
        <dbReference type="EMBL" id="NML27625.1"/>
    </source>
</evidence>
<sequence>MKRDDVAIPQTTRPGPDKRETIRRILDAARQEFAAKGLADARIDVIAQQAGVTKQLVYHYFKGKTELFACVLDESSDKAMSHLVAQDLGHLAPVEAMRAFLGEMFDQFQRTPSLGSLAPEGIRFHASHTTPRARFPELAPLLDGKLQAILVRGAENGDFKPGVDASMLFAAAGLLTTGAFTSPYLVSVLAGLDPEQPTDMAAWRHYAVDFVLAAISIKPSAGPGLRKTPGQNAAPGCTPAKPRQLS</sequence>
<dbReference type="PRINTS" id="PR00455">
    <property type="entry name" value="HTHTETR"/>
</dbReference>